<protein>
    <recommendedName>
        <fullName evidence="9">POX domain-containing protein</fullName>
    </recommendedName>
</protein>
<dbReference type="OrthoDB" id="10056939at2759"/>
<keyword evidence="5" id="KW-0371">Homeobox</keyword>
<dbReference type="GO" id="GO:0003677">
    <property type="term" value="F:DNA binding"/>
    <property type="evidence" value="ECO:0007669"/>
    <property type="project" value="UniProtKB-KW"/>
</dbReference>
<evidence type="ECO:0000313" key="11">
    <source>
        <dbReference type="Proteomes" id="UP000652761"/>
    </source>
</evidence>
<dbReference type="InterPro" id="IPR008422">
    <property type="entry name" value="KN_HD"/>
</dbReference>
<sequence>MDSNPHQMQHGLEPSCNLFSPPQSGVANAGWKAFSCRPPDKPCSSSSTSSKAVMQEPSADNFYRPDALLEAAQGDETLMVTPELAAWQVGRSLVDDSSLRCLLPGPAIEQPSQRLSLSLRKTKSSDSRLQQEPPFGLREGMRQRSNLRDYGLFPRTSFHGELQQQQLQSLLQECQFFPQLGTASSSSGFCSNPHQYLRNSQYLAPVQELLDEFCSLKPSSNNINERPNNKPRRQLEEGVSPSSCAGQRHRLLLSSDIMELKKRMAKLVSMLEELDRRYRMYCEQMKALVSSFEAAAGDGAARVYSTLASKAMSRHFRCLRDGIVGQISETKNAIGEKDPVTAPGMTRGETPRLRLLVRYIRQQKEFQYAGVMETHPWRPQRGLPERSVSVLRAWLFEHFLHPYPSDVDKHILARQTGLSRSQARPYLEPNPLAPPPLLSLIFNLKTRNDI</sequence>
<dbReference type="PANTHER" id="PTHR11850">
    <property type="entry name" value="HOMEOBOX PROTEIN TRANSCRIPTION FACTORS"/>
    <property type="match status" value="1"/>
</dbReference>
<keyword evidence="3" id="KW-0805">Transcription regulation</keyword>
<proteinExistence type="inferred from homology"/>
<dbReference type="Gene3D" id="1.10.10.60">
    <property type="entry name" value="Homeodomain-like"/>
    <property type="match status" value="1"/>
</dbReference>
<dbReference type="AlphaFoldDB" id="A0A843X124"/>
<feature type="region of interest" description="Disordered" evidence="8">
    <location>
        <begin position="37"/>
        <end position="56"/>
    </location>
</feature>
<name>A0A843X124_COLES</name>
<dbReference type="InterPro" id="IPR001356">
    <property type="entry name" value="HD"/>
</dbReference>
<dbReference type="InterPro" id="IPR009057">
    <property type="entry name" value="Homeodomain-like_sf"/>
</dbReference>
<gene>
    <name evidence="10" type="ORF">Taro_045859</name>
</gene>
<comment type="caution">
    <text evidence="10">The sequence shown here is derived from an EMBL/GenBank/DDBJ whole genome shotgun (WGS) entry which is preliminary data.</text>
</comment>
<evidence type="ECO:0000259" key="9">
    <source>
        <dbReference type="SMART" id="SM00574"/>
    </source>
</evidence>
<evidence type="ECO:0000256" key="6">
    <source>
        <dbReference type="ARBA" id="ARBA00023163"/>
    </source>
</evidence>
<comment type="subcellular location">
    <subcellularLocation>
        <location evidence="1">Nucleus</location>
    </subcellularLocation>
</comment>
<dbReference type="GO" id="GO:0006355">
    <property type="term" value="P:regulation of DNA-templated transcription"/>
    <property type="evidence" value="ECO:0007669"/>
    <property type="project" value="InterPro"/>
</dbReference>
<dbReference type="InterPro" id="IPR050224">
    <property type="entry name" value="TALE_homeobox"/>
</dbReference>
<dbReference type="SMART" id="SM00574">
    <property type="entry name" value="POX"/>
    <property type="match status" value="1"/>
</dbReference>
<organism evidence="10 11">
    <name type="scientific">Colocasia esculenta</name>
    <name type="common">Wild taro</name>
    <name type="synonym">Arum esculentum</name>
    <dbReference type="NCBI Taxonomy" id="4460"/>
    <lineage>
        <taxon>Eukaryota</taxon>
        <taxon>Viridiplantae</taxon>
        <taxon>Streptophyta</taxon>
        <taxon>Embryophyta</taxon>
        <taxon>Tracheophyta</taxon>
        <taxon>Spermatophyta</taxon>
        <taxon>Magnoliopsida</taxon>
        <taxon>Liliopsida</taxon>
        <taxon>Araceae</taxon>
        <taxon>Aroideae</taxon>
        <taxon>Colocasieae</taxon>
        <taxon>Colocasia</taxon>
    </lineage>
</organism>
<dbReference type="InterPro" id="IPR006563">
    <property type="entry name" value="POX_dom"/>
</dbReference>
<feature type="domain" description="POX" evidence="9">
    <location>
        <begin position="191"/>
        <end position="325"/>
    </location>
</feature>
<evidence type="ECO:0000313" key="10">
    <source>
        <dbReference type="EMBL" id="MQM12938.1"/>
    </source>
</evidence>
<evidence type="ECO:0000256" key="4">
    <source>
        <dbReference type="ARBA" id="ARBA00023125"/>
    </source>
</evidence>
<evidence type="ECO:0000256" key="3">
    <source>
        <dbReference type="ARBA" id="ARBA00023015"/>
    </source>
</evidence>
<evidence type="ECO:0000256" key="1">
    <source>
        <dbReference type="ARBA" id="ARBA00004123"/>
    </source>
</evidence>
<reference evidence="10" key="1">
    <citation type="submission" date="2017-07" db="EMBL/GenBank/DDBJ databases">
        <title>Taro Niue Genome Assembly and Annotation.</title>
        <authorList>
            <person name="Atibalentja N."/>
            <person name="Keating K."/>
            <person name="Fields C.J."/>
        </authorList>
    </citation>
    <scope>NUCLEOTIDE SEQUENCE</scope>
    <source>
        <strain evidence="10">Niue_2</strain>
        <tissue evidence="10">Leaf</tissue>
    </source>
</reference>
<dbReference type="Proteomes" id="UP000652761">
    <property type="component" value="Unassembled WGS sequence"/>
</dbReference>
<evidence type="ECO:0000256" key="8">
    <source>
        <dbReference type="SAM" id="MobiDB-lite"/>
    </source>
</evidence>
<dbReference type="GO" id="GO:0005634">
    <property type="term" value="C:nucleus"/>
    <property type="evidence" value="ECO:0007669"/>
    <property type="project" value="UniProtKB-SubCell"/>
</dbReference>
<accession>A0A843X124</accession>
<dbReference type="CDD" id="cd00086">
    <property type="entry name" value="homeodomain"/>
    <property type="match status" value="1"/>
</dbReference>
<feature type="region of interest" description="Disordered" evidence="8">
    <location>
        <begin position="220"/>
        <end position="242"/>
    </location>
</feature>
<dbReference type="SUPFAM" id="SSF46689">
    <property type="entry name" value="Homeodomain-like"/>
    <property type="match status" value="1"/>
</dbReference>
<keyword evidence="6" id="KW-0804">Transcription</keyword>
<evidence type="ECO:0000256" key="7">
    <source>
        <dbReference type="ARBA" id="ARBA00023242"/>
    </source>
</evidence>
<dbReference type="EMBL" id="NMUH01005502">
    <property type="protein sequence ID" value="MQM12938.1"/>
    <property type="molecule type" value="Genomic_DNA"/>
</dbReference>
<dbReference type="Pfam" id="PF07526">
    <property type="entry name" value="POX"/>
    <property type="match status" value="1"/>
</dbReference>
<evidence type="ECO:0000256" key="5">
    <source>
        <dbReference type="ARBA" id="ARBA00023155"/>
    </source>
</evidence>
<dbReference type="Pfam" id="PF05920">
    <property type="entry name" value="Homeobox_KN"/>
    <property type="match status" value="1"/>
</dbReference>
<keyword evidence="11" id="KW-1185">Reference proteome</keyword>
<comment type="similarity">
    <text evidence="2">Belongs to the TALE/BELL homeobox family.</text>
</comment>
<evidence type="ECO:0000256" key="2">
    <source>
        <dbReference type="ARBA" id="ARBA00006454"/>
    </source>
</evidence>
<keyword evidence="7" id="KW-0539">Nucleus</keyword>
<keyword evidence="4" id="KW-0238">DNA-binding</keyword>